<evidence type="ECO:0000313" key="4">
    <source>
        <dbReference type="Proteomes" id="UP000278222"/>
    </source>
</evidence>
<dbReference type="InterPro" id="IPR024370">
    <property type="entry name" value="PBP_domain"/>
</dbReference>
<evidence type="ECO:0000313" key="3">
    <source>
        <dbReference type="EMBL" id="ROQ00071.1"/>
    </source>
</evidence>
<proteinExistence type="predicted"/>
<name>A0A3N1M8P2_9PROT</name>
<dbReference type="EMBL" id="RJKX01000013">
    <property type="protein sequence ID" value="ROQ00071.1"/>
    <property type="molecule type" value="Genomic_DNA"/>
</dbReference>
<dbReference type="Pfam" id="PF12849">
    <property type="entry name" value="PBP_like_2"/>
    <property type="match status" value="1"/>
</dbReference>
<sequence length="331" mass="34201">MVVDATRWGCAVRRAGLAASVLLGFLVAAHPAPADAEAAARFLDPSLAWLAPALPESWRLAAADAVPPVLCAGRGPLSGWLALAPVPPPEFAGCARLRPMRQATLAVGRQAGVVVTGRGTPELRLDSARLHQALEGGAEGGPRSWRDIDSRLPDTPIAVLLPDAGSPLWRLLSATVLQAGCLSQPAIRRIFDAGERRARCEAVRTDGAVDRRQDGTDVTGWLAARGAGAVAVVTFAEFLALGDGVVPVALGDVLPTAAAITADRYPMSRTIHLSVGLPNPAGVAMLRQFLRLAGEETIGPAGSLAALGIVPLSAPARVELRQTLLSLGGAL</sequence>
<dbReference type="Proteomes" id="UP000278222">
    <property type="component" value="Unassembled WGS sequence"/>
</dbReference>
<dbReference type="SUPFAM" id="SSF53850">
    <property type="entry name" value="Periplasmic binding protein-like II"/>
    <property type="match status" value="1"/>
</dbReference>
<accession>A0A3N1M8P2</accession>
<feature type="chain" id="PRO_5018092276" description="PBP domain-containing protein" evidence="1">
    <location>
        <begin position="35"/>
        <end position="331"/>
    </location>
</feature>
<protein>
    <recommendedName>
        <fullName evidence="2">PBP domain-containing protein</fullName>
    </recommendedName>
</protein>
<dbReference type="AlphaFoldDB" id="A0A3N1M8P2"/>
<organism evidence="3 4">
    <name type="scientific">Stella humosa</name>
    <dbReference type="NCBI Taxonomy" id="94"/>
    <lineage>
        <taxon>Bacteria</taxon>
        <taxon>Pseudomonadati</taxon>
        <taxon>Pseudomonadota</taxon>
        <taxon>Alphaproteobacteria</taxon>
        <taxon>Rhodospirillales</taxon>
        <taxon>Stellaceae</taxon>
        <taxon>Stella</taxon>
    </lineage>
</organism>
<dbReference type="Gene3D" id="3.40.190.10">
    <property type="entry name" value="Periplasmic binding protein-like II"/>
    <property type="match status" value="1"/>
</dbReference>
<comment type="caution">
    <text evidence="3">The sequence shown here is derived from an EMBL/GenBank/DDBJ whole genome shotgun (WGS) entry which is preliminary data.</text>
</comment>
<reference evidence="3 4" key="1">
    <citation type="submission" date="2018-11" db="EMBL/GenBank/DDBJ databases">
        <title>Genomic Encyclopedia of Type Strains, Phase IV (KMG-IV): sequencing the most valuable type-strain genomes for metagenomic binning, comparative biology and taxonomic classification.</title>
        <authorList>
            <person name="Goeker M."/>
        </authorList>
    </citation>
    <scope>NUCLEOTIDE SEQUENCE [LARGE SCALE GENOMIC DNA]</scope>
    <source>
        <strain evidence="3 4">DSM 5900</strain>
    </source>
</reference>
<feature type="domain" description="PBP" evidence="2">
    <location>
        <begin position="90"/>
        <end position="290"/>
    </location>
</feature>
<keyword evidence="4" id="KW-1185">Reference proteome</keyword>
<keyword evidence="1" id="KW-0732">Signal</keyword>
<evidence type="ECO:0000259" key="2">
    <source>
        <dbReference type="Pfam" id="PF12849"/>
    </source>
</evidence>
<gene>
    <name evidence="3" type="ORF">EDC65_1866</name>
</gene>
<evidence type="ECO:0000256" key="1">
    <source>
        <dbReference type="SAM" id="SignalP"/>
    </source>
</evidence>
<feature type="signal peptide" evidence="1">
    <location>
        <begin position="1"/>
        <end position="34"/>
    </location>
</feature>